<dbReference type="Proteomes" id="UP000027471">
    <property type="component" value="Unassembled WGS sequence"/>
</dbReference>
<protein>
    <recommendedName>
        <fullName evidence="3">Mutator family transposase</fullName>
    </recommendedName>
</protein>
<dbReference type="AlphaFoldDB" id="A0A074JWT6"/>
<keyword evidence="2" id="KW-1185">Reference proteome</keyword>
<accession>A0A074JWT6</accession>
<proteinExistence type="predicted"/>
<evidence type="ECO:0008006" key="3">
    <source>
        <dbReference type="Google" id="ProtNLM"/>
    </source>
</evidence>
<sequence>MNVVNALLTFYDYPAEHWKHVRTSSPIESPFATVRYCTKRIKGGLSRKTGLAMAFKLMMSAQKKWCKLDGQNRLPEINLSFATVSVTFKSPPDQASPTFVHICGDWVETSTARDSRQKAISGVFAARGDGAPDFQCYLDPQRSKRRSRMTIIGQAGGAAPSGFAIHPRDI</sequence>
<organism evidence="1 2">
    <name type="scientific">Thioclava indica</name>
    <dbReference type="NCBI Taxonomy" id="1353528"/>
    <lineage>
        <taxon>Bacteria</taxon>
        <taxon>Pseudomonadati</taxon>
        <taxon>Pseudomonadota</taxon>
        <taxon>Alphaproteobacteria</taxon>
        <taxon>Rhodobacterales</taxon>
        <taxon>Paracoccaceae</taxon>
        <taxon>Thioclava</taxon>
    </lineage>
</organism>
<dbReference type="eggNOG" id="COG3328">
    <property type="taxonomic scope" value="Bacteria"/>
</dbReference>
<gene>
    <name evidence="1" type="ORF">DT23_14735</name>
</gene>
<dbReference type="EMBL" id="AUNB01000024">
    <property type="protein sequence ID" value="KEO60053.1"/>
    <property type="molecule type" value="Genomic_DNA"/>
</dbReference>
<evidence type="ECO:0000313" key="2">
    <source>
        <dbReference type="Proteomes" id="UP000027471"/>
    </source>
</evidence>
<reference evidence="1 2" key="1">
    <citation type="journal article" date="2015" name="Antonie Van Leeuwenhoek">
        <title>Thioclava indica sp. nov., isolated from surface seawater of the Indian Ocean.</title>
        <authorList>
            <person name="Liu Y."/>
            <person name="Lai Q."/>
            <person name="Du J."/>
            <person name="Xu H."/>
            <person name="Jiang L."/>
            <person name="Shao Z."/>
        </authorList>
    </citation>
    <scope>NUCLEOTIDE SEQUENCE [LARGE SCALE GENOMIC DNA]</scope>
    <source>
        <strain evidence="1 2">DT23-4</strain>
    </source>
</reference>
<name>A0A074JWT6_9RHOB</name>
<comment type="caution">
    <text evidence="1">The sequence shown here is derived from an EMBL/GenBank/DDBJ whole genome shotgun (WGS) entry which is preliminary data.</text>
</comment>
<evidence type="ECO:0000313" key="1">
    <source>
        <dbReference type="EMBL" id="KEO60053.1"/>
    </source>
</evidence>